<dbReference type="GO" id="GO:0005637">
    <property type="term" value="C:nuclear inner membrane"/>
    <property type="evidence" value="ECO:0007669"/>
    <property type="project" value="UniProtKB-SubCell"/>
</dbReference>
<dbReference type="Ensembl" id="ENSLOCT00000014070.1">
    <property type="protein sequence ID" value="ENSLOCP00000014041.1"/>
    <property type="gene ID" value="ENSLOCG00000011428.1"/>
</dbReference>
<dbReference type="InParanoid" id="W5N082"/>
<comment type="subcellular location">
    <subcellularLocation>
        <location evidence="1">Nucleus inner membrane</location>
    </subcellularLocation>
</comment>
<evidence type="ECO:0000313" key="6">
    <source>
        <dbReference type="Ensembl" id="ENSLOCP00000014041.1"/>
    </source>
</evidence>
<evidence type="ECO:0000256" key="4">
    <source>
        <dbReference type="ARBA" id="ARBA00023136"/>
    </source>
</evidence>
<keyword evidence="3" id="KW-1133">Transmembrane helix</keyword>
<evidence type="ECO:0000256" key="1">
    <source>
        <dbReference type="ARBA" id="ARBA00004540"/>
    </source>
</evidence>
<evidence type="ECO:0000259" key="5">
    <source>
        <dbReference type="PROSITE" id="PS51469"/>
    </source>
</evidence>
<keyword evidence="2" id="KW-0812">Transmembrane</keyword>
<dbReference type="Gene3D" id="2.60.120.260">
    <property type="entry name" value="Galactose-binding domain-like"/>
    <property type="match status" value="1"/>
</dbReference>
<keyword evidence="4" id="KW-0472">Membrane</keyword>
<dbReference type="Proteomes" id="UP000018468">
    <property type="component" value="Linkage group LG12"/>
</dbReference>
<dbReference type="Pfam" id="PF07738">
    <property type="entry name" value="Sad1_UNC"/>
    <property type="match status" value="1"/>
</dbReference>
<dbReference type="STRING" id="7918.ENSLOCP00000014041"/>
<dbReference type="eggNOG" id="KOG2687">
    <property type="taxonomic scope" value="Eukaryota"/>
</dbReference>
<proteinExistence type="predicted"/>
<reference evidence="6" key="3">
    <citation type="submission" date="2025-09" db="UniProtKB">
        <authorList>
            <consortium name="Ensembl"/>
        </authorList>
    </citation>
    <scope>IDENTIFICATION</scope>
</reference>
<evidence type="ECO:0000313" key="7">
    <source>
        <dbReference type="Proteomes" id="UP000018468"/>
    </source>
</evidence>
<dbReference type="OMA" id="PPRMEPD"/>
<dbReference type="EMBL" id="AHAT01031185">
    <property type="status" value="NOT_ANNOTATED_CDS"/>
    <property type="molecule type" value="Genomic_DNA"/>
</dbReference>
<organism evidence="6 7">
    <name type="scientific">Lepisosteus oculatus</name>
    <name type="common">Spotted gar</name>
    <dbReference type="NCBI Taxonomy" id="7918"/>
    <lineage>
        <taxon>Eukaryota</taxon>
        <taxon>Metazoa</taxon>
        <taxon>Chordata</taxon>
        <taxon>Craniata</taxon>
        <taxon>Vertebrata</taxon>
        <taxon>Euteleostomi</taxon>
        <taxon>Actinopterygii</taxon>
        <taxon>Neopterygii</taxon>
        <taxon>Holostei</taxon>
        <taxon>Semionotiformes</taxon>
        <taxon>Lepisosteidae</taxon>
        <taxon>Lepisosteus</taxon>
    </lineage>
</organism>
<dbReference type="PROSITE" id="PS51469">
    <property type="entry name" value="SUN"/>
    <property type="match status" value="1"/>
</dbReference>
<reference evidence="7" key="1">
    <citation type="submission" date="2011-12" db="EMBL/GenBank/DDBJ databases">
        <title>The Draft Genome of Lepisosteus oculatus.</title>
        <authorList>
            <consortium name="The Broad Institute Genome Assembly &amp; Analysis Group"/>
            <consortium name="Computational R&amp;D Group"/>
            <consortium name="and Sequencing Platform"/>
            <person name="Di Palma F."/>
            <person name="Alfoldi J."/>
            <person name="Johnson J."/>
            <person name="Berlin A."/>
            <person name="Gnerre S."/>
            <person name="Jaffe D."/>
            <person name="MacCallum I."/>
            <person name="Young S."/>
            <person name="Walker B.J."/>
            <person name="Lander E.S."/>
            <person name="Lindblad-Toh K."/>
        </authorList>
    </citation>
    <scope>NUCLEOTIDE SEQUENCE [LARGE SCALE GENOMIC DNA]</scope>
</reference>
<evidence type="ECO:0000256" key="3">
    <source>
        <dbReference type="ARBA" id="ARBA00022989"/>
    </source>
</evidence>
<dbReference type="PANTHER" id="PTHR12911:SF22">
    <property type="entry name" value="SUN DOMAIN-CONTAINING PROTEIN 2"/>
    <property type="match status" value="1"/>
</dbReference>
<dbReference type="Bgee" id="ENSLOCG00000011428">
    <property type="expression patterns" value="Expressed in testis and 13 other cell types or tissues"/>
</dbReference>
<reference evidence="6" key="2">
    <citation type="submission" date="2025-08" db="UniProtKB">
        <authorList>
            <consortium name="Ensembl"/>
        </authorList>
    </citation>
    <scope>IDENTIFICATION</scope>
</reference>
<sequence length="104" mass="11621">PIRPTAVSLEHIPKVLSPSGRIDSAPRDFTVYVRTLTGSQGMDDEKQEEGTLLGKFTYDQDGDSIQTFTLPGPAPEAYPLVELRVLSNWGHPEYTCVYRFRVHG</sequence>
<keyword evidence="7" id="KW-1185">Reference proteome</keyword>
<evidence type="ECO:0000256" key="2">
    <source>
        <dbReference type="ARBA" id="ARBA00022692"/>
    </source>
</evidence>
<feature type="domain" description="SUN" evidence="5">
    <location>
        <begin position="1"/>
        <end position="104"/>
    </location>
</feature>
<accession>W5N082</accession>
<dbReference type="HOGENOM" id="CLU_043737_6_0_1"/>
<protein>
    <recommendedName>
        <fullName evidence="5">SUN domain-containing protein</fullName>
    </recommendedName>
</protein>
<dbReference type="AlphaFoldDB" id="W5N082"/>
<dbReference type="GeneTree" id="ENSGT00940000160024"/>
<dbReference type="InterPro" id="IPR045119">
    <property type="entry name" value="SUN1-5"/>
</dbReference>
<name>W5N082_LEPOC</name>
<dbReference type="PANTHER" id="PTHR12911">
    <property type="entry name" value="SAD1/UNC-84-LIKE PROTEIN-RELATED"/>
    <property type="match status" value="1"/>
</dbReference>
<dbReference type="InterPro" id="IPR012919">
    <property type="entry name" value="SUN_dom"/>
</dbReference>